<dbReference type="GO" id="GO:0006207">
    <property type="term" value="P:'de novo' pyrimidine nucleobase biosynthetic process"/>
    <property type="evidence" value="ECO:0007669"/>
    <property type="project" value="UniProtKB-UniRule"/>
</dbReference>
<feature type="binding site" evidence="13">
    <location>
        <position position="265"/>
    </location>
    <ligand>
        <name>FMN</name>
        <dbReference type="ChEBI" id="CHEBI:58210"/>
    </ligand>
</feature>
<evidence type="ECO:0000256" key="7">
    <source>
        <dbReference type="ARBA" id="ARBA00022630"/>
    </source>
</evidence>
<keyword evidence="9 13" id="KW-0665">Pyrimidine biosynthesis</keyword>
<evidence type="ECO:0000256" key="11">
    <source>
        <dbReference type="ARBA" id="ARBA00023136"/>
    </source>
</evidence>
<dbReference type="PATRIC" id="fig|1183438.3.peg.3562"/>
<keyword evidence="11 13" id="KW-0472">Membrane</keyword>
<dbReference type="Pfam" id="PF01180">
    <property type="entry name" value="DHO_dh"/>
    <property type="match status" value="1"/>
</dbReference>
<evidence type="ECO:0000256" key="1">
    <source>
        <dbReference type="ARBA" id="ARBA00003125"/>
    </source>
</evidence>
<dbReference type="HOGENOM" id="CLU_013640_2_0_3"/>
<feature type="binding site" evidence="13">
    <location>
        <position position="178"/>
    </location>
    <ligand>
        <name>FMN</name>
        <dbReference type="ChEBI" id="CHEBI:58210"/>
    </ligand>
</feature>
<evidence type="ECO:0000256" key="12">
    <source>
        <dbReference type="ARBA" id="ARBA00048639"/>
    </source>
</evidence>
<dbReference type="InterPro" id="IPR012135">
    <property type="entry name" value="Dihydroorotate_DH_1_2"/>
</dbReference>
<dbReference type="FunFam" id="3.20.20.70:FF:000123">
    <property type="entry name" value="Dihydroorotate dehydrogenase (quinone)"/>
    <property type="match status" value="1"/>
</dbReference>
<keyword evidence="7 13" id="KW-0285">Flavoprotein</keyword>
<dbReference type="PROSITE" id="PS00911">
    <property type="entry name" value="DHODEHASE_1"/>
    <property type="match status" value="1"/>
</dbReference>
<keyword evidence="16" id="KW-1185">Reference proteome</keyword>
<dbReference type="AlphaFoldDB" id="U5QLT9"/>
<feature type="binding site" evidence="13">
    <location>
        <position position="92"/>
    </location>
    <ligand>
        <name>FMN</name>
        <dbReference type="ChEBI" id="CHEBI:58210"/>
    </ligand>
</feature>
<dbReference type="EMBL" id="CP003587">
    <property type="protein sequence ID" value="AGY59871.1"/>
    <property type="molecule type" value="Genomic_DNA"/>
</dbReference>
<dbReference type="UniPathway" id="UPA00070">
    <property type="reaction ID" value="UER00946"/>
</dbReference>
<dbReference type="STRING" id="1183438.GKIL_3625"/>
<comment type="cofactor">
    <cofactor evidence="13">
        <name>FMN</name>
        <dbReference type="ChEBI" id="CHEBI:58210"/>
    </cofactor>
    <text evidence="13">Binds 1 FMN per subunit.</text>
</comment>
<comment type="function">
    <text evidence="1 13">Catalyzes the conversion of dihydroorotate to orotate with quinone as electron acceptor.</text>
</comment>
<feature type="binding site" evidence="13">
    <location>
        <position position="244"/>
    </location>
    <ligand>
        <name>FMN</name>
        <dbReference type="ChEBI" id="CHEBI:58210"/>
    </ligand>
</feature>
<dbReference type="PIRSF" id="PIRSF000164">
    <property type="entry name" value="DHO_oxidase"/>
    <property type="match status" value="1"/>
</dbReference>
<evidence type="ECO:0000259" key="14">
    <source>
        <dbReference type="Pfam" id="PF01180"/>
    </source>
</evidence>
<name>U5QLT9_GLOK1</name>
<dbReference type="OrthoDB" id="9802377at2"/>
<dbReference type="RefSeq" id="WP_023175183.1">
    <property type="nucleotide sequence ID" value="NC_022600.1"/>
</dbReference>
<evidence type="ECO:0000256" key="8">
    <source>
        <dbReference type="ARBA" id="ARBA00022643"/>
    </source>
</evidence>
<dbReference type="Proteomes" id="UP000017396">
    <property type="component" value="Chromosome"/>
</dbReference>
<dbReference type="Gene3D" id="3.20.20.70">
    <property type="entry name" value="Aldolase class I"/>
    <property type="match status" value="1"/>
</dbReference>
<sequence>MDVYRNILRPVLFRLDPEDAHRRALATLSWMAKQPWAGQLDRWFSHTDPALEMSLWGLSFANPIGVAAGFDKNGEAIAAWEHLGFGFAEVGTVTRHAQPGNPRPRLFRLPADQAAINRMGFNNEGADSLAGRLSGQKTAIPVGINLGKSKITPLEQASDDYLYSFERLYSLGDYFVVNVSSPNTPGLRQLQQADRLGEILGRLQAANQGQKPLLVKIAPDLEWGAIDEVIDLCGEYRLAGIIATNTTIGRTGLKTAAQEAGGLSGAPLRNRSTEVVGRIWRRSGGQLPVIGVGGIASGEAAWEKIVHGASLVQIYTGWIYEGPWLVRGILKELSKRLAEAGLTQLEQAVGLAWRT</sequence>
<organism evidence="15 16">
    <name type="scientific">Gloeobacter kilaueensis (strain ATCC BAA-2537 / CCAP 1431/1 / ULC 316 / JS1)</name>
    <dbReference type="NCBI Taxonomy" id="1183438"/>
    <lineage>
        <taxon>Bacteria</taxon>
        <taxon>Bacillati</taxon>
        <taxon>Cyanobacteriota</taxon>
        <taxon>Cyanophyceae</taxon>
        <taxon>Gloeobacterales</taxon>
        <taxon>Gloeobacteraceae</taxon>
        <taxon>Gloeobacter</taxon>
    </lineage>
</organism>
<dbReference type="SUPFAM" id="SSF51395">
    <property type="entry name" value="FMN-linked oxidoreductases"/>
    <property type="match status" value="1"/>
</dbReference>
<dbReference type="GO" id="GO:0044205">
    <property type="term" value="P:'de novo' UMP biosynthetic process"/>
    <property type="evidence" value="ECO:0007669"/>
    <property type="project" value="UniProtKB-UniRule"/>
</dbReference>
<evidence type="ECO:0000256" key="5">
    <source>
        <dbReference type="ARBA" id="ARBA00011245"/>
    </source>
</evidence>
<dbReference type="PANTHER" id="PTHR48109:SF4">
    <property type="entry name" value="DIHYDROOROTATE DEHYDROGENASE (QUINONE), MITOCHONDRIAL"/>
    <property type="match status" value="1"/>
</dbReference>
<dbReference type="InterPro" id="IPR005720">
    <property type="entry name" value="Dihydroorotate_DH_cat"/>
</dbReference>
<evidence type="ECO:0000256" key="6">
    <source>
        <dbReference type="ARBA" id="ARBA00022475"/>
    </source>
</evidence>
<keyword evidence="8 13" id="KW-0288">FMN</keyword>
<reference evidence="15 16" key="1">
    <citation type="journal article" date="2013" name="PLoS ONE">
        <title>Cultivation and Complete Genome Sequencing of Gloeobacter kilaueensis sp. nov., from a Lava Cave in Kilauea Caldera, Hawai'i.</title>
        <authorList>
            <person name="Saw J.H."/>
            <person name="Schatz M."/>
            <person name="Brown M.V."/>
            <person name="Kunkel D.D."/>
            <person name="Foster J.S."/>
            <person name="Shick H."/>
            <person name="Christensen S."/>
            <person name="Hou S."/>
            <person name="Wan X."/>
            <person name="Donachie S.P."/>
        </authorList>
    </citation>
    <scope>NUCLEOTIDE SEQUENCE [LARGE SCALE GENOMIC DNA]</scope>
    <source>
        <strain evidence="16">JS</strain>
    </source>
</reference>
<comment type="subcellular location">
    <subcellularLocation>
        <location evidence="2 13">Cell membrane</location>
        <topology evidence="2 13">Peripheral membrane protein</topology>
    </subcellularLocation>
</comment>
<dbReference type="NCBIfam" id="NF003645">
    <property type="entry name" value="PRK05286.1-2"/>
    <property type="match status" value="1"/>
</dbReference>
<feature type="active site" description="Nucleophile" evidence="13">
    <location>
        <position position="181"/>
    </location>
</feature>
<evidence type="ECO:0000256" key="4">
    <source>
        <dbReference type="ARBA" id="ARBA00005359"/>
    </source>
</evidence>
<feature type="binding site" evidence="13">
    <location>
        <begin position="315"/>
        <end position="316"/>
    </location>
    <ligand>
        <name>FMN</name>
        <dbReference type="ChEBI" id="CHEBI:58210"/>
    </ligand>
</feature>
<dbReference type="KEGG" id="glj:GKIL_3625"/>
<dbReference type="InterPro" id="IPR005719">
    <property type="entry name" value="Dihydroorotate_DH_2"/>
</dbReference>
<evidence type="ECO:0000256" key="2">
    <source>
        <dbReference type="ARBA" id="ARBA00004202"/>
    </source>
</evidence>
<dbReference type="GO" id="GO:0106430">
    <property type="term" value="F:dihydroorotate dehydrogenase (quinone) activity"/>
    <property type="evidence" value="ECO:0007669"/>
    <property type="project" value="UniProtKB-EC"/>
</dbReference>
<dbReference type="EC" id="1.3.5.2" evidence="13"/>
<gene>
    <name evidence="13 15" type="primary">pyrD</name>
    <name evidence="15" type="ORF">GKIL_3625</name>
</gene>
<feature type="binding site" evidence="13">
    <location>
        <begin position="117"/>
        <end position="121"/>
    </location>
    <ligand>
        <name>substrate</name>
    </ligand>
</feature>
<accession>U5QLT9</accession>
<proteinExistence type="inferred from homology"/>
<feature type="binding site" evidence="13">
    <location>
        <position position="145"/>
    </location>
    <ligand>
        <name>FMN</name>
        <dbReference type="ChEBI" id="CHEBI:58210"/>
    </ligand>
</feature>
<dbReference type="InterPro" id="IPR013785">
    <property type="entry name" value="Aldolase_TIM"/>
</dbReference>
<feature type="binding site" evidence="13">
    <location>
        <position position="183"/>
    </location>
    <ligand>
        <name>substrate</name>
    </ligand>
</feature>
<feature type="binding site" evidence="13">
    <location>
        <begin position="68"/>
        <end position="72"/>
    </location>
    <ligand>
        <name>FMN</name>
        <dbReference type="ChEBI" id="CHEBI:58210"/>
    </ligand>
</feature>
<evidence type="ECO:0000256" key="10">
    <source>
        <dbReference type="ARBA" id="ARBA00023002"/>
    </source>
</evidence>
<protein>
    <recommendedName>
        <fullName evidence="13">Dihydroorotate dehydrogenase (quinone)</fullName>
        <ecNumber evidence="13">1.3.5.2</ecNumber>
    </recommendedName>
    <alternativeName>
        <fullName evidence="13">DHOdehase</fullName>
        <shortName evidence="13">DHOD</shortName>
        <shortName evidence="13">DHODase</shortName>
    </alternativeName>
    <alternativeName>
        <fullName evidence="13">Dihydroorotate oxidase</fullName>
    </alternativeName>
</protein>
<comment type="pathway">
    <text evidence="3 13">Pyrimidine metabolism; UMP biosynthesis via de novo pathway; orotate from (S)-dihydroorotate (quinone route): step 1/1.</text>
</comment>
<dbReference type="NCBIfam" id="NF003652">
    <property type="entry name" value="PRK05286.2-5"/>
    <property type="match status" value="1"/>
</dbReference>
<comment type="subunit">
    <text evidence="5 13">Monomer.</text>
</comment>
<feature type="binding site" evidence="13">
    <location>
        <begin position="245"/>
        <end position="246"/>
    </location>
    <ligand>
        <name>substrate</name>
    </ligand>
</feature>
<dbReference type="GO" id="GO:0005737">
    <property type="term" value="C:cytoplasm"/>
    <property type="evidence" value="ECO:0007669"/>
    <property type="project" value="InterPro"/>
</dbReference>
<feature type="binding site" evidence="13">
    <location>
        <position position="178"/>
    </location>
    <ligand>
        <name>substrate</name>
    </ligand>
</feature>
<evidence type="ECO:0000256" key="9">
    <source>
        <dbReference type="ARBA" id="ARBA00022975"/>
    </source>
</evidence>
<dbReference type="InterPro" id="IPR050074">
    <property type="entry name" value="DHO_dehydrogenase"/>
</dbReference>
<dbReference type="PANTHER" id="PTHR48109">
    <property type="entry name" value="DIHYDROOROTATE DEHYDROGENASE (QUINONE), MITOCHONDRIAL-RELATED"/>
    <property type="match status" value="1"/>
</dbReference>
<comment type="similarity">
    <text evidence="4 13">Belongs to the dihydroorotate dehydrogenase family. Type 2 subfamily.</text>
</comment>
<dbReference type="GO" id="GO:0005886">
    <property type="term" value="C:plasma membrane"/>
    <property type="evidence" value="ECO:0007669"/>
    <property type="project" value="UniProtKB-SubCell"/>
</dbReference>
<evidence type="ECO:0000313" key="16">
    <source>
        <dbReference type="Proteomes" id="UP000017396"/>
    </source>
</evidence>
<feature type="domain" description="Dihydroorotate dehydrogenase catalytic" evidence="14">
    <location>
        <begin position="51"/>
        <end position="337"/>
    </location>
</feature>
<dbReference type="HAMAP" id="MF_00225">
    <property type="entry name" value="DHO_dh_type2"/>
    <property type="match status" value="1"/>
</dbReference>
<feature type="binding site" evidence="13">
    <location>
        <position position="216"/>
    </location>
    <ligand>
        <name>FMN</name>
        <dbReference type="ChEBI" id="CHEBI:58210"/>
    </ligand>
</feature>
<dbReference type="InterPro" id="IPR001295">
    <property type="entry name" value="Dihydroorotate_DH_CS"/>
</dbReference>
<dbReference type="PROSITE" id="PS00912">
    <property type="entry name" value="DHODEHASE_2"/>
    <property type="match status" value="1"/>
</dbReference>
<dbReference type="eggNOG" id="COG0167">
    <property type="taxonomic scope" value="Bacteria"/>
</dbReference>
<evidence type="ECO:0000256" key="13">
    <source>
        <dbReference type="HAMAP-Rule" id="MF_00225"/>
    </source>
</evidence>
<keyword evidence="10 13" id="KW-0560">Oxidoreductase</keyword>
<evidence type="ECO:0000313" key="15">
    <source>
        <dbReference type="EMBL" id="AGY59871.1"/>
    </source>
</evidence>
<dbReference type="NCBIfam" id="NF003651">
    <property type="entry name" value="PRK05286.2-4"/>
    <property type="match status" value="1"/>
</dbReference>
<comment type="catalytic activity">
    <reaction evidence="12 13">
        <text>(S)-dihydroorotate + a quinone = orotate + a quinol</text>
        <dbReference type="Rhea" id="RHEA:30187"/>
        <dbReference type="ChEBI" id="CHEBI:24646"/>
        <dbReference type="ChEBI" id="CHEBI:30839"/>
        <dbReference type="ChEBI" id="CHEBI:30864"/>
        <dbReference type="ChEBI" id="CHEBI:132124"/>
        <dbReference type="EC" id="1.3.5.2"/>
    </reaction>
</comment>
<dbReference type="CDD" id="cd04738">
    <property type="entry name" value="DHOD_2_like"/>
    <property type="match status" value="1"/>
</dbReference>
<keyword evidence="6 13" id="KW-1003">Cell membrane</keyword>
<feature type="binding site" evidence="13">
    <location>
        <position position="72"/>
    </location>
    <ligand>
        <name>substrate</name>
    </ligand>
</feature>
<evidence type="ECO:0000256" key="3">
    <source>
        <dbReference type="ARBA" id="ARBA00005161"/>
    </source>
</evidence>
<dbReference type="NCBIfam" id="TIGR01036">
    <property type="entry name" value="pyrD_sub2"/>
    <property type="match status" value="1"/>
</dbReference>
<feature type="binding site" evidence="13">
    <location>
        <position position="294"/>
    </location>
    <ligand>
        <name>FMN</name>
        <dbReference type="ChEBI" id="CHEBI:58210"/>
    </ligand>
</feature>